<gene>
    <name evidence="1" type="ORF">GTQ38_12530</name>
</gene>
<name>A0A6L9EDQ9_9FLAO</name>
<dbReference type="RefSeq" id="WP_161435861.1">
    <property type="nucleotide sequence ID" value="NZ_WXYO01000005.1"/>
</dbReference>
<reference evidence="1 2" key="1">
    <citation type="submission" date="2020-01" db="EMBL/GenBank/DDBJ databases">
        <title>Bacteria diversity of Porities sp.</title>
        <authorList>
            <person name="Wang G."/>
        </authorList>
    </citation>
    <scope>NUCLEOTIDE SEQUENCE [LARGE SCALE GENOMIC DNA]</scope>
    <source>
        <strain evidence="1 2">R33</strain>
    </source>
</reference>
<keyword evidence="2" id="KW-1185">Reference proteome</keyword>
<protein>
    <submittedName>
        <fullName evidence="1">Uncharacterized protein</fullName>
    </submittedName>
</protein>
<sequence length="326" mass="35877">MYNRMTFITLVFLFGQQAYTQTCCSGGVPLSNNLGMSNEGKGSFQLGLNYDYNNLNTLNAGSNTLDDDSRERNTNSVLLGIGYAFSDRFSIESLFTWVNQTRTITQFGNESLTETTGIGDAVLLVKYAFPNVLGAETVLSIGVGAKAPFGRSDLTTDQGIQLTADLQPGSGAWDGLGWLSFSKGLGFRPSATLSASFIYRLTGENDEYLNNTSVYEFGDVIQGNLGYTDQFLLFNTVFNPGIVFKYRKAKEDRINKVDLPNTGGEWVFVRPELSAQINPNIAITTRLELPLYSFVEGTQLTPTLRVTAGMTYKFKVKNDNLINVSE</sequence>
<dbReference type="EMBL" id="WXYO01000005">
    <property type="protein sequence ID" value="NAS12836.1"/>
    <property type="molecule type" value="Genomic_DNA"/>
</dbReference>
<proteinExistence type="predicted"/>
<organism evidence="1 2">
    <name type="scientific">Poritiphilus flavus</name>
    <dbReference type="NCBI Taxonomy" id="2697053"/>
    <lineage>
        <taxon>Bacteria</taxon>
        <taxon>Pseudomonadati</taxon>
        <taxon>Bacteroidota</taxon>
        <taxon>Flavobacteriia</taxon>
        <taxon>Flavobacteriales</taxon>
        <taxon>Flavobacteriaceae</taxon>
        <taxon>Poritiphilus</taxon>
    </lineage>
</organism>
<evidence type="ECO:0000313" key="2">
    <source>
        <dbReference type="Proteomes" id="UP000475249"/>
    </source>
</evidence>
<comment type="caution">
    <text evidence="1">The sequence shown here is derived from an EMBL/GenBank/DDBJ whole genome shotgun (WGS) entry which is preliminary data.</text>
</comment>
<evidence type="ECO:0000313" key="1">
    <source>
        <dbReference type="EMBL" id="NAS12836.1"/>
    </source>
</evidence>
<accession>A0A6L9EDQ9</accession>
<dbReference type="AlphaFoldDB" id="A0A6L9EDQ9"/>
<dbReference type="Proteomes" id="UP000475249">
    <property type="component" value="Unassembled WGS sequence"/>
</dbReference>